<name>A0A1K1MTB7_9FLAO</name>
<organism evidence="2 3">
    <name type="scientific">Cellulophaga fucicola</name>
    <dbReference type="NCBI Taxonomy" id="76595"/>
    <lineage>
        <taxon>Bacteria</taxon>
        <taxon>Pseudomonadati</taxon>
        <taxon>Bacteroidota</taxon>
        <taxon>Flavobacteriia</taxon>
        <taxon>Flavobacteriales</taxon>
        <taxon>Flavobacteriaceae</taxon>
        <taxon>Cellulophaga</taxon>
    </lineage>
</organism>
<feature type="chain" id="PRO_5009665774" description="DKNYY family protein" evidence="1">
    <location>
        <begin position="21"/>
        <end position="409"/>
    </location>
</feature>
<proteinExistence type="predicted"/>
<accession>A0A1K1MTB7</accession>
<protein>
    <recommendedName>
        <fullName evidence="4">DKNYY family protein</fullName>
    </recommendedName>
</protein>
<dbReference type="Proteomes" id="UP000183257">
    <property type="component" value="Unassembled WGS sequence"/>
</dbReference>
<dbReference type="RefSeq" id="WP_072302540.1">
    <property type="nucleotide sequence ID" value="NZ_FPIY01000001.1"/>
</dbReference>
<dbReference type="STRING" id="76595.SAMN05660313_00893"/>
<sequence length="409" mass="47392">MKNIGLLLFTLLTTVFTNNAQTIEKLVEDNTAKSCKCMKKIDIVTSKLDLENKVYSCSRLSKNDSIAILKITTFKEYEKFVLSKLPADCDGLEAKLEQLRQSYTSTTYTDDTEEKYENVEKKIIGSYDLSFGHKSPEGSPTLILYNQNEYVIETFDALQVGTWQVVKGKYLHLFPNKSKSPLTIYGRHNPNIGDSTYTSFLGDRFSYKTLITYQQATKKPINLSPIFNKDANCFSFPYIHKTSGKPDQISLAYNQNYEEFTEQEVTLYTFKNSKSFNDFIIFEHTRNINGMPADILIGDNKLIFDEDSIAIKYSSTGENTTDDTNSRFIYYNTGYKIFKSELINSKQYSYNKKDNNYLYDKSLETTYEPDISNYHNYYQVNKYEKLQDLTKEQKRFTIAEKSIIYTVCD</sequence>
<keyword evidence="3" id="KW-1185">Reference proteome</keyword>
<evidence type="ECO:0008006" key="4">
    <source>
        <dbReference type="Google" id="ProtNLM"/>
    </source>
</evidence>
<gene>
    <name evidence="2" type="ORF">SAMN05660313_00893</name>
</gene>
<evidence type="ECO:0000313" key="3">
    <source>
        <dbReference type="Proteomes" id="UP000183257"/>
    </source>
</evidence>
<reference evidence="3" key="1">
    <citation type="submission" date="2016-11" db="EMBL/GenBank/DDBJ databases">
        <authorList>
            <person name="Varghese N."/>
            <person name="Submissions S."/>
        </authorList>
    </citation>
    <scope>NUCLEOTIDE SEQUENCE [LARGE SCALE GENOMIC DNA]</scope>
    <source>
        <strain evidence="3">DSM 24786</strain>
    </source>
</reference>
<dbReference type="AlphaFoldDB" id="A0A1K1MTB7"/>
<keyword evidence="1" id="KW-0732">Signal</keyword>
<dbReference type="OrthoDB" id="6654917at2"/>
<evidence type="ECO:0000256" key="1">
    <source>
        <dbReference type="SAM" id="SignalP"/>
    </source>
</evidence>
<evidence type="ECO:0000313" key="2">
    <source>
        <dbReference type="EMBL" id="SFW26416.1"/>
    </source>
</evidence>
<feature type="signal peptide" evidence="1">
    <location>
        <begin position="1"/>
        <end position="20"/>
    </location>
</feature>
<dbReference type="EMBL" id="FPIY01000001">
    <property type="protein sequence ID" value="SFW26416.1"/>
    <property type="molecule type" value="Genomic_DNA"/>
</dbReference>